<feature type="region of interest" description="Disordered" evidence="1">
    <location>
        <begin position="29"/>
        <end position="94"/>
    </location>
</feature>
<name>A0A6A6Q017_9PEZI</name>
<organism evidence="2 3">
    <name type="scientific">Neohortaea acidophila</name>
    <dbReference type="NCBI Taxonomy" id="245834"/>
    <lineage>
        <taxon>Eukaryota</taxon>
        <taxon>Fungi</taxon>
        <taxon>Dikarya</taxon>
        <taxon>Ascomycota</taxon>
        <taxon>Pezizomycotina</taxon>
        <taxon>Dothideomycetes</taxon>
        <taxon>Dothideomycetidae</taxon>
        <taxon>Mycosphaerellales</taxon>
        <taxon>Teratosphaeriaceae</taxon>
        <taxon>Neohortaea</taxon>
    </lineage>
</organism>
<dbReference type="EMBL" id="MU001634">
    <property type="protein sequence ID" value="KAF2484767.1"/>
    <property type="molecule type" value="Genomic_DNA"/>
</dbReference>
<sequence>MHEPPRGYMKPPPFPLTCFFSSLFISHQTPALQHHQHQSQARWRTPSDDHRPPLPPRASAGGSLEPSPPPAARGTKGEGPRAMPAPSPGVTSLGHWVAASRTCTVRNGW</sequence>
<accession>A0A6A6Q017</accession>
<proteinExistence type="predicted"/>
<dbReference type="GeneID" id="54470458"/>
<dbReference type="AlphaFoldDB" id="A0A6A6Q017"/>
<evidence type="ECO:0000313" key="3">
    <source>
        <dbReference type="Proteomes" id="UP000799767"/>
    </source>
</evidence>
<protein>
    <submittedName>
        <fullName evidence="2">Uncharacterized protein</fullName>
    </submittedName>
</protein>
<dbReference type="RefSeq" id="XP_033591336.1">
    <property type="nucleotide sequence ID" value="XM_033729456.1"/>
</dbReference>
<keyword evidence="3" id="KW-1185">Reference proteome</keyword>
<reference evidence="2" key="1">
    <citation type="journal article" date="2020" name="Stud. Mycol.">
        <title>101 Dothideomycetes genomes: a test case for predicting lifestyles and emergence of pathogens.</title>
        <authorList>
            <person name="Haridas S."/>
            <person name="Albert R."/>
            <person name="Binder M."/>
            <person name="Bloem J."/>
            <person name="Labutti K."/>
            <person name="Salamov A."/>
            <person name="Andreopoulos B."/>
            <person name="Baker S."/>
            <person name="Barry K."/>
            <person name="Bills G."/>
            <person name="Bluhm B."/>
            <person name="Cannon C."/>
            <person name="Castanera R."/>
            <person name="Culley D."/>
            <person name="Daum C."/>
            <person name="Ezra D."/>
            <person name="Gonzalez J."/>
            <person name="Henrissat B."/>
            <person name="Kuo A."/>
            <person name="Liang C."/>
            <person name="Lipzen A."/>
            <person name="Lutzoni F."/>
            <person name="Magnuson J."/>
            <person name="Mondo S."/>
            <person name="Nolan M."/>
            <person name="Ohm R."/>
            <person name="Pangilinan J."/>
            <person name="Park H.-J."/>
            <person name="Ramirez L."/>
            <person name="Alfaro M."/>
            <person name="Sun H."/>
            <person name="Tritt A."/>
            <person name="Yoshinaga Y."/>
            <person name="Zwiers L.-H."/>
            <person name="Turgeon B."/>
            <person name="Goodwin S."/>
            <person name="Spatafora J."/>
            <person name="Crous P."/>
            <person name="Grigoriev I."/>
        </authorList>
    </citation>
    <scope>NUCLEOTIDE SEQUENCE</scope>
    <source>
        <strain evidence="2">CBS 113389</strain>
    </source>
</reference>
<dbReference type="Proteomes" id="UP000799767">
    <property type="component" value="Unassembled WGS sequence"/>
</dbReference>
<evidence type="ECO:0000256" key="1">
    <source>
        <dbReference type="SAM" id="MobiDB-lite"/>
    </source>
</evidence>
<gene>
    <name evidence="2" type="ORF">BDY17DRAFT_135227</name>
</gene>
<evidence type="ECO:0000313" key="2">
    <source>
        <dbReference type="EMBL" id="KAF2484767.1"/>
    </source>
</evidence>